<dbReference type="EMBL" id="AP017646">
    <property type="protein sequence ID" value="BAW30266.1"/>
    <property type="molecule type" value="Genomic_DNA"/>
</dbReference>
<dbReference type="AlphaFoldDB" id="A0A3G9CW43"/>
<name>A0A3G9CW43_METTE</name>
<proteinExistence type="predicted"/>
<dbReference type="Proteomes" id="UP000265557">
    <property type="component" value="Chromosome"/>
</dbReference>
<protein>
    <submittedName>
        <fullName evidence="1">Uncharacterized protein</fullName>
    </submittedName>
</protein>
<accession>A0A3G9CW43</accession>
<evidence type="ECO:0000313" key="2">
    <source>
        <dbReference type="Proteomes" id="UP000265557"/>
    </source>
</evidence>
<organism evidence="1 2">
    <name type="scientific">Methanosarcina thermophila</name>
    <dbReference type="NCBI Taxonomy" id="2210"/>
    <lineage>
        <taxon>Archaea</taxon>
        <taxon>Methanobacteriati</taxon>
        <taxon>Methanobacteriota</taxon>
        <taxon>Stenosarchaea group</taxon>
        <taxon>Methanomicrobia</taxon>
        <taxon>Methanosarcinales</taxon>
        <taxon>Methanosarcinaceae</taxon>
        <taxon>Methanosarcina</taxon>
    </lineage>
</organism>
<reference evidence="1 2" key="1">
    <citation type="submission" date="2016-09" db="EMBL/GenBank/DDBJ databases">
        <title>Complete Genome Sequence of Methanosarcina thermophila MT-1.</title>
        <authorList>
            <person name="Kouzuma A."/>
        </authorList>
    </citation>
    <scope>NUCLEOTIDE SEQUENCE [LARGE SCALE GENOMIC DNA]</scope>
    <source>
        <strain evidence="1 2">MT-1</strain>
    </source>
</reference>
<evidence type="ECO:0000313" key="1">
    <source>
        <dbReference type="EMBL" id="BAW30266.1"/>
    </source>
</evidence>
<gene>
    <name evidence="1" type="ORF">MESMT1_2336</name>
</gene>
<sequence>MTAIVTGKPVKCMPEIIPVEELSNFHKYCLSKSVFVNYTFVKLFGLSKCSHYQYQAKQYT</sequence>